<dbReference type="Pfam" id="PF00560">
    <property type="entry name" value="LRR_1"/>
    <property type="match status" value="2"/>
</dbReference>
<dbReference type="SMART" id="SM00369">
    <property type="entry name" value="LRR_TYP"/>
    <property type="match status" value="7"/>
</dbReference>
<dbReference type="PRINTS" id="PR00019">
    <property type="entry name" value="LEURICHRPT"/>
</dbReference>
<evidence type="ECO:0000256" key="5">
    <source>
        <dbReference type="ARBA" id="ARBA00022692"/>
    </source>
</evidence>
<keyword evidence="7" id="KW-0677">Repeat</keyword>
<evidence type="ECO:0000256" key="10">
    <source>
        <dbReference type="ARBA" id="ARBA00023170"/>
    </source>
</evidence>
<reference evidence="12" key="1">
    <citation type="journal article" date="1997" name="Nucleic Acids Res.">
        <title>tRNAscan-SE: a program for improved detection of transfer RNA genes in genomic sequence.</title>
        <authorList>
            <person name="Lowe T.M."/>
            <person name="Eddy S.R."/>
        </authorList>
    </citation>
    <scope>NUCLEOTIDE SEQUENCE [LARGE SCALE GENOMIC DNA]</scope>
    <source>
        <strain evidence="12">r\B97-61/B2</strain>
    </source>
</reference>
<dbReference type="PANTHER" id="PTHR27004:SF203">
    <property type="entry name" value="LEUCINE-RICH REPEAT-CONTAINING N-TERMINAL PLANT-TYPE DOMAIN-CONTAINING PROTEIN"/>
    <property type="match status" value="1"/>
</dbReference>
<evidence type="ECO:0000256" key="9">
    <source>
        <dbReference type="ARBA" id="ARBA00023136"/>
    </source>
</evidence>
<dbReference type="FunFam" id="3.80.10.10:FF:000041">
    <property type="entry name" value="LRR receptor-like serine/threonine-protein kinase ERECTA"/>
    <property type="match status" value="1"/>
</dbReference>
<dbReference type="RefSeq" id="XP_017979841.1">
    <property type="nucleotide sequence ID" value="XM_018124352.1"/>
</dbReference>
<evidence type="ECO:0000256" key="11">
    <source>
        <dbReference type="ARBA" id="ARBA00023180"/>
    </source>
</evidence>
<keyword evidence="9" id="KW-0472">Membrane</keyword>
<gene>
    <name evidence="13" type="primary">LOC108662777</name>
</gene>
<keyword evidence="8" id="KW-1133">Transmembrane helix</keyword>
<dbReference type="AlphaFoldDB" id="A0AB32WPX7"/>
<dbReference type="Proteomes" id="UP000694886">
    <property type="component" value="Chromosome 7"/>
</dbReference>
<comment type="subcellular location">
    <subcellularLocation>
        <location evidence="1">Cell membrane</location>
        <topology evidence="1">Single-pass type I membrane protein</topology>
    </subcellularLocation>
</comment>
<dbReference type="GO" id="GO:0005886">
    <property type="term" value="C:plasma membrane"/>
    <property type="evidence" value="ECO:0007669"/>
    <property type="project" value="UniProtKB-SubCell"/>
</dbReference>
<keyword evidence="4" id="KW-0433">Leucine-rich repeat</keyword>
<dbReference type="InterPro" id="IPR001611">
    <property type="entry name" value="Leu-rich_rpt"/>
</dbReference>
<dbReference type="InterPro" id="IPR032675">
    <property type="entry name" value="LRR_dom_sf"/>
</dbReference>
<dbReference type="Gramene" id="Tc07v2_t012470.1">
    <property type="protein sequence ID" value="Tc07v2_p012470.1"/>
    <property type="gene ID" value="Tc07v2_g012470"/>
</dbReference>
<name>A0AB32WPX7_THECC</name>
<dbReference type="KEGG" id="tcc:108662777"/>
<evidence type="ECO:0000313" key="13">
    <source>
        <dbReference type="RefSeq" id="XP_017979841.1"/>
    </source>
</evidence>
<keyword evidence="5" id="KW-0812">Transmembrane</keyword>
<accession>A0AB32WPX7</accession>
<evidence type="ECO:0000256" key="7">
    <source>
        <dbReference type="ARBA" id="ARBA00022737"/>
    </source>
</evidence>
<evidence type="ECO:0000256" key="4">
    <source>
        <dbReference type="ARBA" id="ARBA00022614"/>
    </source>
</evidence>
<proteinExistence type="inferred from homology"/>
<keyword evidence="10" id="KW-0675">Receptor</keyword>
<evidence type="ECO:0000256" key="8">
    <source>
        <dbReference type="ARBA" id="ARBA00022989"/>
    </source>
</evidence>
<evidence type="ECO:0000256" key="1">
    <source>
        <dbReference type="ARBA" id="ARBA00004251"/>
    </source>
</evidence>
<reference evidence="13" key="2">
    <citation type="submission" date="2025-08" db="UniProtKB">
        <authorList>
            <consortium name="RefSeq"/>
        </authorList>
    </citation>
    <scope>IDENTIFICATION</scope>
</reference>
<dbReference type="FunFam" id="3.80.10.10:FF:000299">
    <property type="entry name" value="Piriformospora indica-insensitive protein 2"/>
    <property type="match status" value="1"/>
</dbReference>
<keyword evidence="3" id="KW-1003">Cell membrane</keyword>
<dbReference type="Pfam" id="PF13855">
    <property type="entry name" value="LRR_8"/>
    <property type="match status" value="4"/>
</dbReference>
<sequence length="453" mass="51163">MSQLVNLALLDLSSNNLSGIEESDLFSKVQNLQYLDLPNNNLYFNSNHASADYTLPNLQFLYMSSCNVNQFPQFLRGSKVLRYLDLSNNRIHDKIPKWMWDIGKDSLQYLNLSHNSMTEAGQLPWKNIIILDLSSNLIQGDLPIPPLTTSAFLISNNNLNGEMSDLICNVSCLENLDISHNHLSGIIPQCFGKLSKSLRMLNLGTNKLHGTIPSKFAKGCQLKNLNLNVNQLEGPLTRSILNCRSLQVLDLGNNKINATFPHWLGTLQELKVLVMKSNQMHGSINGKRHMHYFRKLQILDLSNNSFTGRLQTGYIENFKAMMNVEENRNVMPYIGGSTEKMSQFYSYSVHLIEKGQEVELMKIFVSLTIIDLSNNKFEGEIPRVIGNLSSVIGLNLSHNHLIGHIPPSFGKLINLEWLDLSSNKLDGKIPEQLLNLTMLSSLNLSKNKLRLQQ</sequence>
<organism evidence="12 13">
    <name type="scientific">Theobroma cacao</name>
    <name type="common">Cacao</name>
    <name type="synonym">Cocoa</name>
    <dbReference type="NCBI Taxonomy" id="3641"/>
    <lineage>
        <taxon>Eukaryota</taxon>
        <taxon>Viridiplantae</taxon>
        <taxon>Streptophyta</taxon>
        <taxon>Embryophyta</taxon>
        <taxon>Tracheophyta</taxon>
        <taxon>Spermatophyta</taxon>
        <taxon>Magnoliopsida</taxon>
        <taxon>eudicotyledons</taxon>
        <taxon>Gunneridae</taxon>
        <taxon>Pentapetalae</taxon>
        <taxon>rosids</taxon>
        <taxon>malvids</taxon>
        <taxon>Malvales</taxon>
        <taxon>Malvaceae</taxon>
        <taxon>Byttnerioideae</taxon>
        <taxon>Theobroma</taxon>
    </lineage>
</organism>
<dbReference type="Gene3D" id="3.80.10.10">
    <property type="entry name" value="Ribonuclease Inhibitor"/>
    <property type="match status" value="1"/>
</dbReference>
<dbReference type="InterPro" id="IPR003591">
    <property type="entry name" value="Leu-rich_rpt_typical-subtyp"/>
</dbReference>
<dbReference type="GeneID" id="108662777"/>
<evidence type="ECO:0000256" key="6">
    <source>
        <dbReference type="ARBA" id="ARBA00022729"/>
    </source>
</evidence>
<dbReference type="PANTHER" id="PTHR27004">
    <property type="entry name" value="RECEPTOR-LIKE PROTEIN 12 ISOFORM X1"/>
    <property type="match status" value="1"/>
</dbReference>
<evidence type="ECO:0000313" key="12">
    <source>
        <dbReference type="Proteomes" id="UP000694886"/>
    </source>
</evidence>
<dbReference type="SUPFAM" id="SSF52047">
    <property type="entry name" value="RNI-like"/>
    <property type="match status" value="1"/>
</dbReference>
<evidence type="ECO:0000256" key="2">
    <source>
        <dbReference type="ARBA" id="ARBA00009592"/>
    </source>
</evidence>
<keyword evidence="11" id="KW-0325">Glycoprotein</keyword>
<keyword evidence="6" id="KW-0732">Signal</keyword>
<comment type="similarity">
    <text evidence="2">Belongs to the RLP family.</text>
</comment>
<dbReference type="PROSITE" id="PS51450">
    <property type="entry name" value="LRR"/>
    <property type="match status" value="2"/>
</dbReference>
<evidence type="ECO:0000256" key="3">
    <source>
        <dbReference type="ARBA" id="ARBA00022475"/>
    </source>
</evidence>
<protein>
    <submittedName>
        <fullName evidence="13">Receptor-like protein 12</fullName>
    </submittedName>
</protein>